<accession>G3AU37</accession>
<dbReference type="RefSeq" id="XP_007377385.1">
    <property type="nucleotide sequence ID" value="XM_007377323.1"/>
</dbReference>
<dbReference type="KEGG" id="spaa:SPAPADRAFT_63262"/>
<name>G3AU37_SPAPN</name>
<gene>
    <name evidence="1" type="ORF">SPAPADRAFT_63262</name>
</gene>
<dbReference type="OrthoDB" id="4075427at2759"/>
<protein>
    <submittedName>
        <fullName evidence="1">Uncharacterized protein</fullName>
    </submittedName>
</protein>
<dbReference type="HOGENOM" id="CLU_617015_0_0_1"/>
<keyword evidence="2" id="KW-1185">Reference proteome</keyword>
<evidence type="ECO:0000313" key="2">
    <source>
        <dbReference type="Proteomes" id="UP000000709"/>
    </source>
</evidence>
<dbReference type="InParanoid" id="G3AU37"/>
<reference evidence="1 2" key="1">
    <citation type="journal article" date="2011" name="Proc. Natl. Acad. Sci. U.S.A.">
        <title>Comparative genomics of xylose-fermenting fungi for enhanced biofuel production.</title>
        <authorList>
            <person name="Wohlbach D.J."/>
            <person name="Kuo A."/>
            <person name="Sato T.K."/>
            <person name="Potts K.M."/>
            <person name="Salamov A.A."/>
            <person name="LaButti K.M."/>
            <person name="Sun H."/>
            <person name="Clum A."/>
            <person name="Pangilinan J.L."/>
            <person name="Lindquist E.A."/>
            <person name="Lucas S."/>
            <person name="Lapidus A."/>
            <person name="Jin M."/>
            <person name="Gunawan C."/>
            <person name="Balan V."/>
            <person name="Dale B.E."/>
            <person name="Jeffries T.W."/>
            <person name="Zinkel R."/>
            <person name="Barry K.W."/>
            <person name="Grigoriev I.V."/>
            <person name="Gasch A.P."/>
        </authorList>
    </citation>
    <scope>NUCLEOTIDE SEQUENCE [LARGE SCALE GENOMIC DNA]</scope>
    <source>
        <strain evidence="2">NRRL Y-27907 / 11-Y1</strain>
    </source>
</reference>
<dbReference type="GeneID" id="18874664"/>
<sequence>MFVTALKDLPSPSQARKQEFKALITALLLGVIPTPYKDEALLVISDLTTISQQVSINQGSDHQYIEKLNCQFKIGNFTIPSKSLFSCTITKDNRDYIKKQLQNRQLPGEYINSRKNKLDDDFLFASIGLDIFERDGVIAATCNKLRIATDAKDVYNMFYETVAFYRVINILKQKCRGQYFKSTTERYGLNKYFINNLDKDHDVESQSNGAPASKIRKITAGSNLLFNHAEEDSQAPLFPETQKNKETQSGSIIELEEEEEEEIPMLQIPSTVVPGSTSIPFGSSTGATNSTLATSNSSYDGSPIYPVSLTELLMAEEEDPGTHLGRLYEIHAKVVGMLPYKPFIIKPYKRTMKIAPFKLVLKSGENVLLIDLRVEEDLCGFFGICEVEEIYSDIRNVEKKVYKLLHDGKTRRIMVKRRVKHIESDDTMTFAYWTMESTLDKLLE</sequence>
<dbReference type="Proteomes" id="UP000000709">
    <property type="component" value="Unassembled WGS sequence"/>
</dbReference>
<evidence type="ECO:0000313" key="1">
    <source>
        <dbReference type="EMBL" id="EGW30414.1"/>
    </source>
</evidence>
<dbReference type="eggNOG" id="ENOG502T5JB">
    <property type="taxonomic scope" value="Eukaryota"/>
</dbReference>
<dbReference type="EMBL" id="GL996505">
    <property type="protein sequence ID" value="EGW30414.1"/>
    <property type="molecule type" value="Genomic_DNA"/>
</dbReference>
<proteinExistence type="predicted"/>
<organism evidence="2">
    <name type="scientific">Spathaspora passalidarum (strain NRRL Y-27907 / 11-Y1)</name>
    <dbReference type="NCBI Taxonomy" id="619300"/>
    <lineage>
        <taxon>Eukaryota</taxon>
        <taxon>Fungi</taxon>
        <taxon>Dikarya</taxon>
        <taxon>Ascomycota</taxon>
        <taxon>Saccharomycotina</taxon>
        <taxon>Pichiomycetes</taxon>
        <taxon>Debaryomycetaceae</taxon>
        <taxon>Spathaspora</taxon>
    </lineage>
</organism>
<dbReference type="AlphaFoldDB" id="G3AU37"/>